<dbReference type="PANTHER" id="PTHR42941:SF1">
    <property type="entry name" value="SLL1037 PROTEIN"/>
    <property type="match status" value="1"/>
</dbReference>
<evidence type="ECO:0000256" key="1">
    <source>
        <dbReference type="SAM" id="Phobius"/>
    </source>
</evidence>
<dbReference type="InterPro" id="IPR011852">
    <property type="entry name" value="TRAP_TAXI"/>
</dbReference>
<keyword evidence="1" id="KW-0472">Membrane</keyword>
<keyword evidence="1" id="KW-1133">Transmembrane helix</keyword>
<evidence type="ECO:0000313" key="3">
    <source>
        <dbReference type="Proteomes" id="UP000233769"/>
    </source>
</evidence>
<dbReference type="AlphaFoldDB" id="A0A2N9AXV6"/>
<dbReference type="NCBIfam" id="TIGR02122">
    <property type="entry name" value="TRAP_TAXI"/>
    <property type="match status" value="1"/>
</dbReference>
<dbReference type="Pfam" id="PF16868">
    <property type="entry name" value="NMT1_3"/>
    <property type="match status" value="1"/>
</dbReference>
<sequence length="454" mass="49264">MRPFLKIVVVVGILFAGVAGGAYTLTRYPWLISARYTLTLATGPVGSDGQKVLAAFIRDLSAEHPLVRLVPVQTDNLSESGKALTEGRVDFAVVRSDDEAAANGRTIFVLRQDGAAVILPPDAKIEKASELAGKKLAVAKGSDPGLLKAFTEFYGLRDADLIEMPAAEFGPMLKAKRVVAAVVSGPLGPGPITDAFASIRKSFKAEPSYLDIPEADAIVARAPSYRSVEIKQGTYGGTPSEPDESIHTFAVRTLLVSRASLPDRVAGEITRLMLTTKAKLVATVPAAGQMEAPETERSLLLPVHPGTLAYLNGEQESLLDQTVNYYWLTVMVFAILTPILGWIASRRRLRRSREDRAKLLRVVELVRLAKVGSAAQLAIADEELEGMLEWLFERLAAGEIERDHFRFFEQMIAGLRETIEKRLGDLAALEAPSKSNLTSQHGLAVLDDAARQVR</sequence>
<keyword evidence="1" id="KW-0812">Transmembrane</keyword>
<reference evidence="3" key="1">
    <citation type="submission" date="2017-10" db="EMBL/GenBank/DDBJ databases">
        <authorList>
            <person name="Regsiter A."/>
            <person name="William W."/>
        </authorList>
    </citation>
    <scope>NUCLEOTIDE SEQUENCE [LARGE SCALE GENOMIC DNA]</scope>
</reference>
<dbReference type="Proteomes" id="UP000233769">
    <property type="component" value="Chromosome tk0001"/>
</dbReference>
<proteinExistence type="predicted"/>
<organism evidence="2 3">
    <name type="scientific">Methylorubrum extorquens</name>
    <name type="common">Methylobacterium dichloromethanicum</name>
    <name type="synonym">Methylobacterium extorquens</name>
    <dbReference type="NCBI Taxonomy" id="408"/>
    <lineage>
        <taxon>Bacteria</taxon>
        <taxon>Pseudomonadati</taxon>
        <taxon>Pseudomonadota</taxon>
        <taxon>Alphaproteobacteria</taxon>
        <taxon>Hyphomicrobiales</taxon>
        <taxon>Methylobacteriaceae</taxon>
        <taxon>Methylorubrum</taxon>
    </lineage>
</organism>
<dbReference type="Gene3D" id="3.40.190.10">
    <property type="entry name" value="Periplasmic binding protein-like II"/>
    <property type="match status" value="2"/>
</dbReference>
<gene>
    <name evidence="2" type="ORF">TK0001_5574</name>
</gene>
<dbReference type="EMBL" id="LT962688">
    <property type="protein sequence ID" value="SOR32140.1"/>
    <property type="molecule type" value="Genomic_DNA"/>
</dbReference>
<protein>
    <submittedName>
        <fullName evidence="2">Putative TRAP-type uncharacterized transport system periplasmic component-like protein</fullName>
    </submittedName>
</protein>
<name>A0A2N9AXV6_METEX</name>
<dbReference type="PANTHER" id="PTHR42941">
    <property type="entry name" value="SLL1037 PROTEIN"/>
    <property type="match status" value="1"/>
</dbReference>
<dbReference type="SUPFAM" id="SSF53850">
    <property type="entry name" value="Periplasmic binding protein-like II"/>
    <property type="match status" value="1"/>
</dbReference>
<accession>A0A2N9AXV6</accession>
<evidence type="ECO:0000313" key="2">
    <source>
        <dbReference type="EMBL" id="SOR32140.1"/>
    </source>
</evidence>
<feature type="transmembrane region" description="Helical" evidence="1">
    <location>
        <begin position="325"/>
        <end position="344"/>
    </location>
</feature>